<proteinExistence type="predicted"/>
<comment type="caution">
    <text evidence="1">The sequence shown here is derived from an EMBL/GenBank/DDBJ whole genome shotgun (WGS) entry which is preliminary data.</text>
</comment>
<protein>
    <submittedName>
        <fullName evidence="1">Uncharacterized protein</fullName>
    </submittedName>
</protein>
<name>A0AC60PZV3_IXOPE</name>
<dbReference type="Proteomes" id="UP000805193">
    <property type="component" value="Unassembled WGS sequence"/>
</dbReference>
<sequence>MFPSPVHQHIEERQCAVHLPFHGEPKCRLDGVEVLREDYSSLATDIALGLVITLIIAALCLTKRNARIQDMPLPPGPSGIPFLGYLPFLGSSPHVTYERLAAKYGPIVRVKLGSEDVVVLNDLASIKEGLNKDAVLGRPTHFLLRSIGIDGIATMNGQAWVDNRRFCMHVLRDLGFGKKSMEEHIKEEISQLCDVLKSWNGTPGKIENVITSSVSNNITALVFGERLSYGDPRRKFLDKRASRVSRNASFTSALDFLPALRKLLSYLPSSRSNIVRALADDMFNFIRKEADQRSKTLSPDLNRDFIDAYLKKINENNGTNQSFNLRTLMGNALNLFGAGTNTVRASIEWNLLYCARDPEGVQRKLQQEVDNIVGRERTPEWEDRHSMLYTMAFIWEMLRWRTPTPLGLMRMAERDTTIGGFHVPVETEFVVVGVLND</sequence>
<organism evidence="1 2">
    <name type="scientific">Ixodes persulcatus</name>
    <name type="common">Taiga tick</name>
    <dbReference type="NCBI Taxonomy" id="34615"/>
    <lineage>
        <taxon>Eukaryota</taxon>
        <taxon>Metazoa</taxon>
        <taxon>Ecdysozoa</taxon>
        <taxon>Arthropoda</taxon>
        <taxon>Chelicerata</taxon>
        <taxon>Arachnida</taxon>
        <taxon>Acari</taxon>
        <taxon>Parasitiformes</taxon>
        <taxon>Ixodida</taxon>
        <taxon>Ixodoidea</taxon>
        <taxon>Ixodidae</taxon>
        <taxon>Ixodinae</taxon>
        <taxon>Ixodes</taxon>
    </lineage>
</organism>
<dbReference type="EMBL" id="JABSTQ010009740">
    <property type="protein sequence ID" value="KAG0426256.1"/>
    <property type="molecule type" value="Genomic_DNA"/>
</dbReference>
<keyword evidence="2" id="KW-1185">Reference proteome</keyword>
<reference evidence="1 2" key="1">
    <citation type="journal article" date="2020" name="Cell">
        <title>Large-Scale Comparative Analyses of Tick Genomes Elucidate Their Genetic Diversity and Vector Capacities.</title>
        <authorList>
            <consortium name="Tick Genome and Microbiome Consortium (TIGMIC)"/>
            <person name="Jia N."/>
            <person name="Wang J."/>
            <person name="Shi W."/>
            <person name="Du L."/>
            <person name="Sun Y."/>
            <person name="Zhan W."/>
            <person name="Jiang J.F."/>
            <person name="Wang Q."/>
            <person name="Zhang B."/>
            <person name="Ji P."/>
            <person name="Bell-Sakyi L."/>
            <person name="Cui X.M."/>
            <person name="Yuan T.T."/>
            <person name="Jiang B.G."/>
            <person name="Yang W.F."/>
            <person name="Lam T.T."/>
            <person name="Chang Q.C."/>
            <person name="Ding S.J."/>
            <person name="Wang X.J."/>
            <person name="Zhu J.G."/>
            <person name="Ruan X.D."/>
            <person name="Zhao L."/>
            <person name="Wei J.T."/>
            <person name="Ye R.Z."/>
            <person name="Que T.C."/>
            <person name="Du C.H."/>
            <person name="Zhou Y.H."/>
            <person name="Cheng J.X."/>
            <person name="Dai P.F."/>
            <person name="Guo W.B."/>
            <person name="Han X.H."/>
            <person name="Huang E.J."/>
            <person name="Li L.F."/>
            <person name="Wei W."/>
            <person name="Gao Y.C."/>
            <person name="Liu J.Z."/>
            <person name="Shao H.Z."/>
            <person name="Wang X."/>
            <person name="Wang C.C."/>
            <person name="Yang T.C."/>
            <person name="Huo Q.B."/>
            <person name="Li W."/>
            <person name="Chen H.Y."/>
            <person name="Chen S.E."/>
            <person name="Zhou L.G."/>
            <person name="Ni X.B."/>
            <person name="Tian J.H."/>
            <person name="Sheng Y."/>
            <person name="Liu T."/>
            <person name="Pan Y.S."/>
            <person name="Xia L.Y."/>
            <person name="Li J."/>
            <person name="Zhao F."/>
            <person name="Cao W.C."/>
        </authorList>
    </citation>
    <scope>NUCLEOTIDE SEQUENCE [LARGE SCALE GENOMIC DNA]</scope>
    <source>
        <tissue evidence="1">Larvae</tissue>
    </source>
</reference>
<evidence type="ECO:0000313" key="2">
    <source>
        <dbReference type="Proteomes" id="UP000805193"/>
    </source>
</evidence>
<accession>A0AC60PZV3</accession>
<gene>
    <name evidence="1" type="ORF">HPB47_026627</name>
</gene>
<evidence type="ECO:0000313" key="1">
    <source>
        <dbReference type="EMBL" id="KAG0426256.1"/>
    </source>
</evidence>